<evidence type="ECO:0000256" key="1">
    <source>
        <dbReference type="SAM" id="Phobius"/>
    </source>
</evidence>
<evidence type="ECO:0000313" key="2">
    <source>
        <dbReference type="EMBL" id="MFD2117574.1"/>
    </source>
</evidence>
<name>A0ABW4YQ09_9BACL</name>
<keyword evidence="1" id="KW-0472">Membrane</keyword>
<keyword evidence="1" id="KW-0812">Transmembrane</keyword>
<accession>A0ABW4YQ09</accession>
<feature type="transmembrane region" description="Helical" evidence="1">
    <location>
        <begin position="12"/>
        <end position="30"/>
    </location>
</feature>
<reference evidence="3" key="1">
    <citation type="journal article" date="2019" name="Int. J. Syst. Evol. Microbiol.">
        <title>The Global Catalogue of Microorganisms (GCM) 10K type strain sequencing project: providing services to taxonomists for standard genome sequencing and annotation.</title>
        <authorList>
            <consortium name="The Broad Institute Genomics Platform"/>
            <consortium name="The Broad Institute Genome Sequencing Center for Infectious Disease"/>
            <person name="Wu L."/>
            <person name="Ma J."/>
        </authorList>
    </citation>
    <scope>NUCLEOTIDE SEQUENCE [LARGE SCALE GENOMIC DNA]</scope>
    <source>
        <strain evidence="3">GH52</strain>
    </source>
</reference>
<proteinExistence type="predicted"/>
<keyword evidence="3" id="KW-1185">Reference proteome</keyword>
<organism evidence="2 3">
    <name type="scientific">Paenibacillus yanchengensis</name>
    <dbReference type="NCBI Taxonomy" id="2035833"/>
    <lineage>
        <taxon>Bacteria</taxon>
        <taxon>Bacillati</taxon>
        <taxon>Bacillota</taxon>
        <taxon>Bacilli</taxon>
        <taxon>Bacillales</taxon>
        <taxon>Paenibacillaceae</taxon>
        <taxon>Paenibacillus</taxon>
    </lineage>
</organism>
<dbReference type="Proteomes" id="UP001597362">
    <property type="component" value="Unassembled WGS sequence"/>
</dbReference>
<comment type="caution">
    <text evidence="2">The sequence shown here is derived from an EMBL/GenBank/DDBJ whole genome shotgun (WGS) entry which is preliminary data.</text>
</comment>
<protein>
    <submittedName>
        <fullName evidence="2">Uncharacterized protein</fullName>
    </submittedName>
</protein>
<dbReference type="EMBL" id="JBHUHO010000041">
    <property type="protein sequence ID" value="MFD2117574.1"/>
    <property type="molecule type" value="Genomic_DNA"/>
</dbReference>
<dbReference type="RefSeq" id="WP_377774822.1">
    <property type="nucleotide sequence ID" value="NZ_JBHUHO010000041.1"/>
</dbReference>
<evidence type="ECO:0000313" key="3">
    <source>
        <dbReference type="Proteomes" id="UP001597362"/>
    </source>
</evidence>
<sequence>MKWMISKRIKLIMALIILIIIVAGLLDIKYKGLLYQLFSNFV</sequence>
<keyword evidence="1" id="KW-1133">Transmembrane helix</keyword>
<gene>
    <name evidence="2" type="ORF">ACFSJH_17735</name>
</gene>